<gene>
    <name evidence="3" type="ORF">GCM10020369_11310</name>
</gene>
<dbReference type="Gene3D" id="3.40.50.1820">
    <property type="entry name" value="alpha/beta hydrolase"/>
    <property type="match status" value="1"/>
</dbReference>
<sequence length="268" mass="28211">MGRWCRTGLIVAIVIGLVVGMLWALQRRLIYFPDRAAPPVPAAVTEVALATDDGLRLTAWRIAPEAPSEPGIAALVAPGNAGNRADRVPLARQLAAAGLTVLLLDYRGYGGNPGEPSEDGLARDARAAWSYLTGAGGFAADRIVLFGESLGAAVVTRLAAGLSEQPRGLVLRSPFASLTDVGKAHYPFLPVGWLLRDRFSVVDHIRTVEAPTIVVHGTRDLVVPPEQSREVAEAAANLVDVVAVEGADHNDAVLGEGTVVVDAVRRLT</sequence>
<feature type="domain" description="Serine aminopeptidase S33" evidence="2">
    <location>
        <begin position="89"/>
        <end position="179"/>
    </location>
</feature>
<evidence type="ECO:0000259" key="2">
    <source>
        <dbReference type="Pfam" id="PF12146"/>
    </source>
</evidence>
<accession>A0ABP6ST12</accession>
<dbReference type="Pfam" id="PF12146">
    <property type="entry name" value="Hydrolase_4"/>
    <property type="match status" value="1"/>
</dbReference>
<keyword evidence="1" id="KW-0812">Transmembrane</keyword>
<dbReference type="Proteomes" id="UP001501676">
    <property type="component" value="Unassembled WGS sequence"/>
</dbReference>
<evidence type="ECO:0000313" key="4">
    <source>
        <dbReference type="Proteomes" id="UP001501676"/>
    </source>
</evidence>
<dbReference type="InterPro" id="IPR029058">
    <property type="entry name" value="AB_hydrolase_fold"/>
</dbReference>
<dbReference type="InterPro" id="IPR022742">
    <property type="entry name" value="Hydrolase_4"/>
</dbReference>
<keyword evidence="1" id="KW-1133">Transmembrane helix</keyword>
<dbReference type="EMBL" id="BAAAYN010000006">
    <property type="protein sequence ID" value="GAA3383844.1"/>
    <property type="molecule type" value="Genomic_DNA"/>
</dbReference>
<evidence type="ECO:0000256" key="1">
    <source>
        <dbReference type="SAM" id="Phobius"/>
    </source>
</evidence>
<keyword evidence="1" id="KW-0472">Membrane</keyword>
<dbReference type="PANTHER" id="PTHR12277">
    <property type="entry name" value="ALPHA/BETA HYDROLASE DOMAIN-CONTAINING PROTEIN"/>
    <property type="match status" value="1"/>
</dbReference>
<dbReference type="PANTHER" id="PTHR12277:SF79">
    <property type="entry name" value="XAA-PRO DIPEPTIDYL-PEPTIDASE-RELATED"/>
    <property type="match status" value="1"/>
</dbReference>
<protein>
    <submittedName>
        <fullName evidence="3">Alpha/beta hydrolase</fullName>
    </submittedName>
</protein>
<proteinExistence type="predicted"/>
<keyword evidence="4" id="KW-1185">Reference proteome</keyword>
<dbReference type="SUPFAM" id="SSF53474">
    <property type="entry name" value="alpha/beta-Hydrolases"/>
    <property type="match status" value="1"/>
</dbReference>
<comment type="caution">
    <text evidence="3">The sequence shown here is derived from an EMBL/GenBank/DDBJ whole genome shotgun (WGS) entry which is preliminary data.</text>
</comment>
<dbReference type="GO" id="GO:0016787">
    <property type="term" value="F:hydrolase activity"/>
    <property type="evidence" value="ECO:0007669"/>
    <property type="project" value="UniProtKB-KW"/>
</dbReference>
<feature type="transmembrane region" description="Helical" evidence="1">
    <location>
        <begin position="6"/>
        <end position="25"/>
    </location>
</feature>
<evidence type="ECO:0000313" key="3">
    <source>
        <dbReference type="EMBL" id="GAA3383844.1"/>
    </source>
</evidence>
<organism evidence="3 4">
    <name type="scientific">Cryptosporangium minutisporangium</name>
    <dbReference type="NCBI Taxonomy" id="113569"/>
    <lineage>
        <taxon>Bacteria</taxon>
        <taxon>Bacillati</taxon>
        <taxon>Actinomycetota</taxon>
        <taxon>Actinomycetes</taxon>
        <taxon>Cryptosporangiales</taxon>
        <taxon>Cryptosporangiaceae</taxon>
        <taxon>Cryptosporangium</taxon>
    </lineage>
</organism>
<name>A0ABP6ST12_9ACTN</name>
<dbReference type="RefSeq" id="WP_345726886.1">
    <property type="nucleotide sequence ID" value="NZ_BAAAYN010000006.1"/>
</dbReference>
<keyword evidence="3" id="KW-0378">Hydrolase</keyword>
<reference evidence="4" key="1">
    <citation type="journal article" date="2019" name="Int. J. Syst. Evol. Microbiol.">
        <title>The Global Catalogue of Microorganisms (GCM) 10K type strain sequencing project: providing services to taxonomists for standard genome sequencing and annotation.</title>
        <authorList>
            <consortium name="The Broad Institute Genomics Platform"/>
            <consortium name="The Broad Institute Genome Sequencing Center for Infectious Disease"/>
            <person name="Wu L."/>
            <person name="Ma J."/>
        </authorList>
    </citation>
    <scope>NUCLEOTIDE SEQUENCE [LARGE SCALE GENOMIC DNA]</scope>
    <source>
        <strain evidence="4">JCM 9458</strain>
    </source>
</reference>